<dbReference type="AlphaFoldDB" id="A0A4Q7V039"/>
<feature type="compositionally biased region" description="Basic and acidic residues" evidence="1">
    <location>
        <begin position="615"/>
        <end position="625"/>
    </location>
</feature>
<proteinExistence type="predicted"/>
<feature type="compositionally biased region" description="Basic and acidic residues" evidence="1">
    <location>
        <begin position="585"/>
        <end position="606"/>
    </location>
</feature>
<feature type="compositionally biased region" description="Pro residues" evidence="1">
    <location>
        <begin position="436"/>
        <end position="448"/>
    </location>
</feature>
<organism evidence="2 3">
    <name type="scientific">Pseudonocardia sediminis</name>
    <dbReference type="NCBI Taxonomy" id="1397368"/>
    <lineage>
        <taxon>Bacteria</taxon>
        <taxon>Bacillati</taxon>
        <taxon>Actinomycetota</taxon>
        <taxon>Actinomycetes</taxon>
        <taxon>Pseudonocardiales</taxon>
        <taxon>Pseudonocardiaceae</taxon>
        <taxon>Pseudonocardia</taxon>
    </lineage>
</organism>
<feature type="compositionally biased region" description="Pro residues" evidence="1">
    <location>
        <begin position="405"/>
        <end position="422"/>
    </location>
</feature>
<dbReference type="Proteomes" id="UP000291591">
    <property type="component" value="Unassembled WGS sequence"/>
</dbReference>
<sequence>MQRDDPSGTRPGGPAPAGSRGEGAAPGTDGDAVMAALAHRLRARSERQQLLTERLRSGELRPGALADLAELAAAARRGVRDGDHILVMSGTPPTPRSTGAVPLGQALSTAVAASEAASRTVVPPTPSVSLDGAAEPVFGQILAELLAHAVTTTGPGERLELHIRWAPDGGVVLELLCAQPAQNRAPIEDLDRMLAAGRPDGAVAPNEIGLYVAARLARAIGARLGTRSSAGTQSVPGLSPVAVLHLPPSLLAGGRGGGQDSVRTEDVVAPGPEDLAPVAETPSEPPAPSVPSAEPPVPPWPPIPAGTGAGSTSAQLPTGQLPTGQVPTSRLPTGPAPAGQLPTGQVPTEQVPTAQAPNGHAPLVPGDPAVGQVPPGEGPSRIPVRPMPLGAWRRHPNAPQSGPSPDGPAGPPRSPQGPPVPGQPLSGQALSGQSGPRPPSLPVPPLPTRSPQGPGARPPFQQQPVAETPPVTEALPVPGTTPPVELFGPFDTDVPVAVDDMDGTPIFAAVASAWFRDPEGAAGSARTTALPTAGTNGARGPENWSTVGDAEFEAARIRANRVVESPTTAQGLPQRRPGQQMVPPSRRDAGASRHASSMERQPDRVRNRLASYQRGLREGRHRAAEEQQGTNGAAANGNGSAPWPTAQPMAPVPGHGRPEAHGFPGDNGTNGAAPFGEDGRNVG</sequence>
<protein>
    <recommendedName>
        <fullName evidence="4">Histidine kinase/DNA gyrase B/HSP90-like ATPase</fullName>
    </recommendedName>
</protein>
<feature type="compositionally biased region" description="Pro residues" evidence="1">
    <location>
        <begin position="283"/>
        <end position="304"/>
    </location>
</feature>
<dbReference type="EMBL" id="SHKL01000001">
    <property type="protein sequence ID" value="RZT85923.1"/>
    <property type="molecule type" value="Genomic_DNA"/>
</dbReference>
<feature type="compositionally biased region" description="Polar residues" evidence="1">
    <location>
        <begin position="342"/>
        <end position="356"/>
    </location>
</feature>
<feature type="region of interest" description="Disordered" evidence="1">
    <location>
        <begin position="1"/>
        <end position="33"/>
    </location>
</feature>
<dbReference type="RefSeq" id="WP_130290309.1">
    <property type="nucleotide sequence ID" value="NZ_SHKL01000001.1"/>
</dbReference>
<feature type="compositionally biased region" description="Polar residues" evidence="1">
    <location>
        <begin position="525"/>
        <end position="535"/>
    </location>
</feature>
<dbReference type="OrthoDB" id="3572765at2"/>
<feature type="region of interest" description="Disordered" evidence="1">
    <location>
        <begin position="559"/>
        <end position="683"/>
    </location>
</feature>
<feature type="compositionally biased region" description="Low complexity" evidence="1">
    <location>
        <begin position="16"/>
        <end position="27"/>
    </location>
</feature>
<evidence type="ECO:0008006" key="4">
    <source>
        <dbReference type="Google" id="ProtNLM"/>
    </source>
</evidence>
<evidence type="ECO:0000256" key="1">
    <source>
        <dbReference type="SAM" id="MobiDB-lite"/>
    </source>
</evidence>
<evidence type="ECO:0000313" key="3">
    <source>
        <dbReference type="Proteomes" id="UP000291591"/>
    </source>
</evidence>
<accession>A0A4Q7V039</accession>
<keyword evidence="3" id="KW-1185">Reference proteome</keyword>
<feature type="compositionally biased region" description="Polar residues" evidence="1">
    <location>
        <begin position="310"/>
        <end position="331"/>
    </location>
</feature>
<comment type="caution">
    <text evidence="2">The sequence shown here is derived from an EMBL/GenBank/DDBJ whole genome shotgun (WGS) entry which is preliminary data.</text>
</comment>
<name>A0A4Q7V039_PSEST</name>
<feature type="region of interest" description="Disordered" evidence="1">
    <location>
        <begin position="272"/>
        <end position="490"/>
    </location>
</feature>
<feature type="region of interest" description="Disordered" evidence="1">
    <location>
        <begin position="521"/>
        <end position="545"/>
    </location>
</feature>
<evidence type="ECO:0000313" key="2">
    <source>
        <dbReference type="EMBL" id="RZT85923.1"/>
    </source>
</evidence>
<gene>
    <name evidence="2" type="ORF">EV383_2810</name>
</gene>
<reference evidence="2 3" key="1">
    <citation type="submission" date="2019-02" db="EMBL/GenBank/DDBJ databases">
        <title>Sequencing the genomes of 1000 actinobacteria strains.</title>
        <authorList>
            <person name="Klenk H.-P."/>
        </authorList>
    </citation>
    <scope>NUCLEOTIDE SEQUENCE [LARGE SCALE GENOMIC DNA]</scope>
    <source>
        <strain evidence="2 3">DSM 45779</strain>
    </source>
</reference>